<dbReference type="InterPro" id="IPR050638">
    <property type="entry name" value="AA-Vitamin_Transporters"/>
</dbReference>
<keyword evidence="3 7" id="KW-0812">Transmembrane</keyword>
<feature type="transmembrane region" description="Helical" evidence="7">
    <location>
        <begin position="150"/>
        <end position="169"/>
    </location>
</feature>
<sequence>MAKGKSLELLLFSVVVFWGANYTVGKWGMLGFSPLNFTLLRFAAAAPLLLLMLYLLERDLRVSLRDLPQMALIGLVGTTVYQTVFMAAVKYASAANASLLLAASPVFTAIFAGVARQETLPARGRWGSALALGGVVLVLMFGTTKLKAGSGAWLGDIYGLVASGVWGLYPVLTHKMLRRYSALKTVAVSSFFGALFLLAAGLPGLLRVSWQGVPRQSWASLFYSIGPVTVFGLVAWYYGIGKVGANRVMAYMYLVPVVAVATAALLLGEGIHPLQIVGAAVIFAGIQVIRSGKKTPAGTAGSATAATTAGTTGTDEVSLRAGGDGQG</sequence>
<name>A0A8S0VXC3_9FIRM</name>
<keyword evidence="5 7" id="KW-0472">Membrane</keyword>
<evidence type="ECO:0000256" key="5">
    <source>
        <dbReference type="ARBA" id="ARBA00023136"/>
    </source>
</evidence>
<evidence type="ECO:0000259" key="8">
    <source>
        <dbReference type="Pfam" id="PF00892"/>
    </source>
</evidence>
<feature type="domain" description="EamA" evidence="8">
    <location>
        <begin position="154"/>
        <end position="289"/>
    </location>
</feature>
<proteinExistence type="inferred from homology"/>
<protein>
    <submittedName>
        <fullName evidence="10">DMT(Drug/metabolite transporter) super permease</fullName>
    </submittedName>
    <submittedName>
        <fullName evidence="9">EamA domain protein</fullName>
    </submittedName>
</protein>
<dbReference type="Proteomes" id="UP000836597">
    <property type="component" value="Chromosome"/>
</dbReference>
<feature type="compositionally biased region" description="Low complexity" evidence="6">
    <location>
        <begin position="295"/>
        <end position="314"/>
    </location>
</feature>
<dbReference type="PANTHER" id="PTHR32322">
    <property type="entry name" value="INNER MEMBRANE TRANSPORTER"/>
    <property type="match status" value="1"/>
</dbReference>
<gene>
    <name evidence="9" type="ORF">DEACI_2442</name>
    <name evidence="10" type="ORF">DEACI_3676</name>
</gene>
<feature type="transmembrane region" description="Helical" evidence="7">
    <location>
        <begin position="218"/>
        <end position="238"/>
    </location>
</feature>
<feature type="transmembrane region" description="Helical" evidence="7">
    <location>
        <begin position="94"/>
        <end position="114"/>
    </location>
</feature>
<evidence type="ECO:0000313" key="11">
    <source>
        <dbReference type="Proteomes" id="UP001071230"/>
    </source>
</evidence>
<accession>A0A8S0VXC3</accession>
<dbReference type="EMBL" id="CDGJ01000115">
    <property type="protein sequence ID" value="CEJ09193.1"/>
    <property type="molecule type" value="Genomic_DNA"/>
</dbReference>
<dbReference type="SUPFAM" id="SSF103481">
    <property type="entry name" value="Multidrug resistance efflux transporter EmrE"/>
    <property type="match status" value="2"/>
</dbReference>
<comment type="subcellular location">
    <subcellularLocation>
        <location evidence="1">Membrane</location>
        <topology evidence="1">Multi-pass membrane protein</topology>
    </subcellularLocation>
</comment>
<dbReference type="InterPro" id="IPR000620">
    <property type="entry name" value="EamA_dom"/>
</dbReference>
<feature type="transmembrane region" description="Helical" evidence="7">
    <location>
        <begin position="126"/>
        <end position="144"/>
    </location>
</feature>
<dbReference type="RefSeq" id="WP_240985257.1">
    <property type="nucleotide sequence ID" value="NZ_CDGJ01000115.1"/>
</dbReference>
<feature type="transmembrane region" description="Helical" evidence="7">
    <location>
        <begin position="181"/>
        <end position="206"/>
    </location>
</feature>
<feature type="transmembrane region" description="Helical" evidence="7">
    <location>
        <begin position="7"/>
        <end position="25"/>
    </location>
</feature>
<evidence type="ECO:0000256" key="2">
    <source>
        <dbReference type="ARBA" id="ARBA00007362"/>
    </source>
</evidence>
<dbReference type="InterPro" id="IPR037185">
    <property type="entry name" value="EmrE-like"/>
</dbReference>
<feature type="region of interest" description="Disordered" evidence="6">
    <location>
        <begin position="293"/>
        <end position="327"/>
    </location>
</feature>
<evidence type="ECO:0000256" key="6">
    <source>
        <dbReference type="SAM" id="MobiDB-lite"/>
    </source>
</evidence>
<dbReference type="Proteomes" id="UP001071230">
    <property type="component" value="Unassembled WGS sequence"/>
</dbReference>
<dbReference type="EMBL" id="LR746496">
    <property type="protein sequence ID" value="CAA7601773.1"/>
    <property type="molecule type" value="Genomic_DNA"/>
</dbReference>
<evidence type="ECO:0000313" key="9">
    <source>
        <dbReference type="EMBL" id="CAA7601773.1"/>
    </source>
</evidence>
<reference evidence="9" key="2">
    <citation type="submission" date="2020-01" db="EMBL/GenBank/DDBJ databases">
        <authorList>
            <person name="Hornung B."/>
        </authorList>
    </citation>
    <scope>NUCLEOTIDE SEQUENCE</scope>
    <source>
        <strain evidence="9">PacBioINE</strain>
    </source>
</reference>
<keyword evidence="4 7" id="KW-1133">Transmembrane helix</keyword>
<dbReference type="AlphaFoldDB" id="A0A8S0VXC3"/>
<feature type="transmembrane region" description="Helical" evidence="7">
    <location>
        <begin position="37"/>
        <end position="56"/>
    </location>
</feature>
<dbReference type="GO" id="GO:0016020">
    <property type="term" value="C:membrane"/>
    <property type="evidence" value="ECO:0007669"/>
    <property type="project" value="UniProtKB-SubCell"/>
</dbReference>
<feature type="transmembrane region" description="Helical" evidence="7">
    <location>
        <begin position="68"/>
        <end position="88"/>
    </location>
</feature>
<dbReference type="PANTHER" id="PTHR32322:SF2">
    <property type="entry name" value="EAMA DOMAIN-CONTAINING PROTEIN"/>
    <property type="match status" value="1"/>
</dbReference>
<evidence type="ECO:0000256" key="7">
    <source>
        <dbReference type="SAM" id="Phobius"/>
    </source>
</evidence>
<comment type="similarity">
    <text evidence="2">Belongs to the EamA transporter family.</text>
</comment>
<feature type="domain" description="EamA" evidence="8">
    <location>
        <begin position="8"/>
        <end position="139"/>
    </location>
</feature>
<evidence type="ECO:0000256" key="4">
    <source>
        <dbReference type="ARBA" id="ARBA00022989"/>
    </source>
</evidence>
<evidence type="ECO:0000313" key="10">
    <source>
        <dbReference type="EMBL" id="CEJ09193.1"/>
    </source>
</evidence>
<dbReference type="KEGG" id="aacx:DEACI_2442"/>
<feature type="transmembrane region" description="Helical" evidence="7">
    <location>
        <begin position="250"/>
        <end position="267"/>
    </location>
</feature>
<evidence type="ECO:0000256" key="3">
    <source>
        <dbReference type="ARBA" id="ARBA00022692"/>
    </source>
</evidence>
<dbReference type="Pfam" id="PF00892">
    <property type="entry name" value="EamA"/>
    <property type="match status" value="2"/>
</dbReference>
<evidence type="ECO:0000256" key="1">
    <source>
        <dbReference type="ARBA" id="ARBA00004141"/>
    </source>
</evidence>
<feature type="transmembrane region" description="Helical" evidence="7">
    <location>
        <begin position="273"/>
        <end position="289"/>
    </location>
</feature>
<reference evidence="10" key="1">
    <citation type="submission" date="2014-11" db="EMBL/GenBank/DDBJ databases">
        <authorList>
            <person name="Hornung B.V."/>
        </authorList>
    </citation>
    <scope>NUCLEOTIDE SEQUENCE</scope>
    <source>
        <strain evidence="10">INE</strain>
    </source>
</reference>
<keyword evidence="11" id="KW-1185">Reference proteome</keyword>
<organism evidence="9">
    <name type="scientific">Acididesulfobacillus acetoxydans</name>
    <dbReference type="NCBI Taxonomy" id="1561005"/>
    <lineage>
        <taxon>Bacteria</taxon>
        <taxon>Bacillati</taxon>
        <taxon>Bacillota</taxon>
        <taxon>Clostridia</taxon>
        <taxon>Eubacteriales</taxon>
        <taxon>Peptococcaceae</taxon>
        <taxon>Acididesulfobacillus</taxon>
    </lineage>
</organism>